<evidence type="ECO:0000259" key="11">
    <source>
        <dbReference type="PROSITE" id="PS50869"/>
    </source>
</evidence>
<dbReference type="GO" id="GO:0070062">
    <property type="term" value="C:extracellular exosome"/>
    <property type="evidence" value="ECO:0007669"/>
    <property type="project" value="TreeGrafter"/>
</dbReference>
<keyword evidence="8" id="KW-0325">Glycoprotein</keyword>
<dbReference type="Pfam" id="PF04089">
    <property type="entry name" value="BRICHOS"/>
    <property type="match status" value="1"/>
</dbReference>
<protein>
    <recommendedName>
        <fullName evidence="9">Integral membrane protein 2</fullName>
    </recommendedName>
</protein>
<evidence type="ECO:0000256" key="7">
    <source>
        <dbReference type="ARBA" id="ARBA00023157"/>
    </source>
</evidence>
<proteinExistence type="inferred from homology"/>
<keyword evidence="6 9" id="KW-0472">Membrane</keyword>
<dbReference type="PANTHER" id="PTHR10962:SF1">
    <property type="entry name" value="INTEGRAL MEMBRANE PROTEIN 2"/>
    <property type="match status" value="1"/>
</dbReference>
<comment type="similarity">
    <text evidence="2 9">Belongs to the ITM2 family.</text>
</comment>
<keyword evidence="9" id="KW-1003">Cell membrane</keyword>
<feature type="transmembrane region" description="Helical" evidence="9">
    <location>
        <begin position="78"/>
        <end position="96"/>
    </location>
</feature>
<dbReference type="SMART" id="SM01039">
    <property type="entry name" value="BRICHOS"/>
    <property type="match status" value="1"/>
</dbReference>
<dbReference type="GO" id="GO:0005886">
    <property type="term" value="C:plasma membrane"/>
    <property type="evidence" value="ECO:0007669"/>
    <property type="project" value="UniProtKB-UniRule"/>
</dbReference>
<evidence type="ECO:0000256" key="9">
    <source>
        <dbReference type="RuleBase" id="RU367061"/>
    </source>
</evidence>
<dbReference type="InterPro" id="IPR007084">
    <property type="entry name" value="BRICHOS_dom"/>
</dbReference>
<reference evidence="12" key="1">
    <citation type="submission" date="2018-04" db="EMBL/GenBank/DDBJ databases">
        <title>Transcriptome of Schizaphis graminum biotype I.</title>
        <authorList>
            <person name="Scully E.D."/>
            <person name="Geib S.M."/>
            <person name="Palmer N.A."/>
            <person name="Koch K."/>
            <person name="Bradshaw J."/>
            <person name="Heng-Moss T."/>
            <person name="Sarath G."/>
        </authorList>
    </citation>
    <scope>NUCLEOTIDE SEQUENCE</scope>
</reference>
<evidence type="ECO:0000256" key="6">
    <source>
        <dbReference type="ARBA" id="ARBA00023136"/>
    </source>
</evidence>
<gene>
    <name evidence="12" type="primary">ITM2B_1</name>
    <name evidence="12" type="ORF">g.63779</name>
</gene>
<sequence>MTVLTFPPVCGKPDKVPLIGDAEIRQGQTQLPPSYHPKFLETGDGGLPNTDSNDNDDDGSVKTCYYRSPEYRRGIQKMVKITAILFGVLLILYFTIDTYCQLYAQELLQKQQDTVDDATVPYKSYSSYAAAESDMLSLPSSTSSPEPNDSENVAIYLYVNPILESLNEDPQIIISKSARFLHDFSINITGIIDFETQRCYVMPLLRNSVEPPESLYDMLLKMSSGYYSVDINKILSNFHKVKPAISDLSDYGLYISKDCAEYLTFKLEENITTESPKDVYKLPHLSTHFNNQI</sequence>
<feature type="region of interest" description="Disordered" evidence="10">
    <location>
        <begin position="29"/>
        <end position="61"/>
    </location>
</feature>
<comment type="subcellular location">
    <subcellularLocation>
        <location evidence="1 9">Membrane</location>
        <topology evidence="1 9">Single-pass type II membrane protein</topology>
    </subcellularLocation>
</comment>
<evidence type="ECO:0000256" key="2">
    <source>
        <dbReference type="ARBA" id="ARBA00006794"/>
    </source>
</evidence>
<dbReference type="InterPro" id="IPR040145">
    <property type="entry name" value="ITM2"/>
</dbReference>
<dbReference type="PROSITE" id="PS50869">
    <property type="entry name" value="BRICHOS"/>
    <property type="match status" value="1"/>
</dbReference>
<dbReference type="AlphaFoldDB" id="A0A2S2NJ35"/>
<evidence type="ECO:0000256" key="1">
    <source>
        <dbReference type="ARBA" id="ARBA00004606"/>
    </source>
</evidence>
<keyword evidence="5 9" id="KW-1133">Transmembrane helix</keyword>
<evidence type="ECO:0000256" key="8">
    <source>
        <dbReference type="ARBA" id="ARBA00023180"/>
    </source>
</evidence>
<keyword evidence="4 9" id="KW-0735">Signal-anchor</keyword>
<dbReference type="GO" id="GO:0005794">
    <property type="term" value="C:Golgi apparatus"/>
    <property type="evidence" value="ECO:0007669"/>
    <property type="project" value="TreeGrafter"/>
</dbReference>
<organism evidence="12">
    <name type="scientific">Schizaphis graminum</name>
    <name type="common">Green bug aphid</name>
    <dbReference type="NCBI Taxonomy" id="13262"/>
    <lineage>
        <taxon>Eukaryota</taxon>
        <taxon>Metazoa</taxon>
        <taxon>Ecdysozoa</taxon>
        <taxon>Arthropoda</taxon>
        <taxon>Hexapoda</taxon>
        <taxon>Insecta</taxon>
        <taxon>Pterygota</taxon>
        <taxon>Neoptera</taxon>
        <taxon>Paraneoptera</taxon>
        <taxon>Hemiptera</taxon>
        <taxon>Sternorrhyncha</taxon>
        <taxon>Aphidomorpha</taxon>
        <taxon>Aphidoidea</taxon>
        <taxon>Aphididae</taxon>
        <taxon>Aphidini</taxon>
        <taxon>Schizaphis</taxon>
    </lineage>
</organism>
<evidence type="ECO:0000256" key="3">
    <source>
        <dbReference type="ARBA" id="ARBA00022692"/>
    </source>
</evidence>
<evidence type="ECO:0000256" key="4">
    <source>
        <dbReference type="ARBA" id="ARBA00022968"/>
    </source>
</evidence>
<evidence type="ECO:0000313" key="12">
    <source>
        <dbReference type="EMBL" id="MBY16932.1"/>
    </source>
</evidence>
<accession>A0A2S2NJ35</accession>
<keyword evidence="3 9" id="KW-0812">Transmembrane</keyword>
<dbReference type="GO" id="GO:0001540">
    <property type="term" value="F:amyloid-beta binding"/>
    <property type="evidence" value="ECO:0007669"/>
    <property type="project" value="TreeGrafter"/>
</dbReference>
<keyword evidence="7" id="KW-1015">Disulfide bond</keyword>
<evidence type="ECO:0000256" key="10">
    <source>
        <dbReference type="SAM" id="MobiDB-lite"/>
    </source>
</evidence>
<dbReference type="GO" id="GO:0042985">
    <property type="term" value="P:negative regulation of amyloid precursor protein biosynthetic process"/>
    <property type="evidence" value="ECO:0007669"/>
    <property type="project" value="TreeGrafter"/>
</dbReference>
<dbReference type="EMBL" id="GGMR01004313">
    <property type="protein sequence ID" value="MBY16932.1"/>
    <property type="molecule type" value="Transcribed_RNA"/>
</dbReference>
<name>A0A2S2NJ35_SCHGA</name>
<evidence type="ECO:0000256" key="5">
    <source>
        <dbReference type="ARBA" id="ARBA00022989"/>
    </source>
</evidence>
<feature type="domain" description="BRICHOS" evidence="11">
    <location>
        <begin position="172"/>
        <end position="267"/>
    </location>
</feature>
<dbReference type="PANTHER" id="PTHR10962">
    <property type="entry name" value="INTEGRAL TRANSMEMBRANE PROTEIN 2"/>
    <property type="match status" value="1"/>
</dbReference>